<feature type="region of interest" description="Disordered" evidence="1">
    <location>
        <begin position="26"/>
        <end position="50"/>
    </location>
</feature>
<reference evidence="3 4" key="1">
    <citation type="journal article" date="2023" name="bioRxiv">
        <title>Conserved and derived expression patterns and positive selection on dental genes reveal complex evolutionary context of ever-growing rodent molars.</title>
        <authorList>
            <person name="Calamari Z.T."/>
            <person name="Song A."/>
            <person name="Cohen E."/>
            <person name="Akter M."/>
            <person name="Roy R.D."/>
            <person name="Hallikas O."/>
            <person name="Christensen M.M."/>
            <person name="Li P."/>
            <person name="Marangoni P."/>
            <person name="Jernvall J."/>
            <person name="Klein O.D."/>
        </authorList>
    </citation>
    <scope>NUCLEOTIDE SEQUENCE [LARGE SCALE GENOMIC DNA]</scope>
    <source>
        <strain evidence="3">V071</strain>
    </source>
</reference>
<keyword evidence="4" id="KW-1185">Reference proteome</keyword>
<sequence>MGRRRRSCLQPYFVWLGCVALWAQGTTGQPQPPPPKTLRSQPPPQQVRPAVEGGFAAPEYRDEGPTCAVLDSTPIAALDGRRSQEEINALSPFAGTAVEMDSVPVPTCVLVPVDKYPRPVEQNQGFEAYHSSYKDVQCLQKHISLPDYRPETLPRVFII</sequence>
<proteinExistence type="predicted"/>
<dbReference type="EMBL" id="JBBHLL010000199">
    <property type="protein sequence ID" value="KAK7810318.1"/>
    <property type="molecule type" value="Genomic_DNA"/>
</dbReference>
<feature type="chain" id="PRO_5043911861" evidence="2">
    <location>
        <begin position="29"/>
        <end position="159"/>
    </location>
</feature>
<dbReference type="PROSITE" id="PS51257">
    <property type="entry name" value="PROKAR_LIPOPROTEIN"/>
    <property type="match status" value="1"/>
</dbReference>
<name>A0AAW0I7B5_MYOGA</name>
<evidence type="ECO:0000313" key="4">
    <source>
        <dbReference type="Proteomes" id="UP001488838"/>
    </source>
</evidence>
<evidence type="ECO:0000256" key="1">
    <source>
        <dbReference type="SAM" id="MobiDB-lite"/>
    </source>
</evidence>
<protein>
    <submittedName>
        <fullName evidence="3">Uncharacterized protein</fullName>
    </submittedName>
</protein>
<organism evidence="3 4">
    <name type="scientific">Myodes glareolus</name>
    <name type="common">Bank vole</name>
    <name type="synonym">Clethrionomys glareolus</name>
    <dbReference type="NCBI Taxonomy" id="447135"/>
    <lineage>
        <taxon>Eukaryota</taxon>
        <taxon>Metazoa</taxon>
        <taxon>Chordata</taxon>
        <taxon>Craniata</taxon>
        <taxon>Vertebrata</taxon>
        <taxon>Euteleostomi</taxon>
        <taxon>Mammalia</taxon>
        <taxon>Eutheria</taxon>
        <taxon>Euarchontoglires</taxon>
        <taxon>Glires</taxon>
        <taxon>Rodentia</taxon>
        <taxon>Myomorpha</taxon>
        <taxon>Muroidea</taxon>
        <taxon>Cricetidae</taxon>
        <taxon>Arvicolinae</taxon>
        <taxon>Myodes</taxon>
    </lineage>
</organism>
<dbReference type="Proteomes" id="UP001488838">
    <property type="component" value="Unassembled WGS sequence"/>
</dbReference>
<comment type="caution">
    <text evidence="3">The sequence shown here is derived from an EMBL/GenBank/DDBJ whole genome shotgun (WGS) entry which is preliminary data.</text>
</comment>
<keyword evidence="2" id="KW-0732">Signal</keyword>
<evidence type="ECO:0000313" key="3">
    <source>
        <dbReference type="EMBL" id="KAK7810318.1"/>
    </source>
</evidence>
<gene>
    <name evidence="3" type="ORF">U0070_009352</name>
</gene>
<feature type="signal peptide" evidence="2">
    <location>
        <begin position="1"/>
        <end position="28"/>
    </location>
</feature>
<feature type="compositionally biased region" description="Pro residues" evidence="1">
    <location>
        <begin position="30"/>
        <end position="46"/>
    </location>
</feature>
<dbReference type="AlphaFoldDB" id="A0AAW0I7B5"/>
<accession>A0AAW0I7B5</accession>
<evidence type="ECO:0000256" key="2">
    <source>
        <dbReference type="SAM" id="SignalP"/>
    </source>
</evidence>